<reference evidence="4" key="1">
    <citation type="submission" date="2020-06" db="EMBL/GenBank/DDBJ databases">
        <authorList>
            <person name="Ji K."/>
            <person name="Li J."/>
        </authorList>
    </citation>
    <scope>NUCLEOTIDE SEQUENCE</scope>
    <source>
        <strain evidence="4">JKM2019</strain>
        <tissue evidence="4">Whole body</tissue>
    </source>
</reference>
<dbReference type="SUPFAM" id="SSF57625">
    <property type="entry name" value="Invertebrate chitin-binding proteins"/>
    <property type="match status" value="1"/>
</dbReference>
<dbReference type="GO" id="GO:0005576">
    <property type="term" value="C:extracellular region"/>
    <property type="evidence" value="ECO:0007669"/>
    <property type="project" value="InterPro"/>
</dbReference>
<dbReference type="InterPro" id="IPR036508">
    <property type="entry name" value="Chitin-bd_dom_sf"/>
</dbReference>
<comment type="caution">
    <text evidence="4">The sequence shown here is derived from an EMBL/GenBank/DDBJ whole genome shotgun (WGS) entry which is preliminary data.</text>
</comment>
<evidence type="ECO:0000313" key="4">
    <source>
        <dbReference type="EMBL" id="KAH7638160.1"/>
    </source>
</evidence>
<feature type="domain" description="Chitin-binding type-2" evidence="3">
    <location>
        <begin position="139"/>
        <end position="193"/>
    </location>
</feature>
<dbReference type="PROSITE" id="PS50940">
    <property type="entry name" value="CHIT_BIND_II"/>
    <property type="match status" value="1"/>
</dbReference>
<accession>A0A9D4NRV8</accession>
<feature type="region of interest" description="Disordered" evidence="1">
    <location>
        <begin position="43"/>
        <end position="66"/>
    </location>
</feature>
<name>A0A9D4NRV8_DERFA</name>
<dbReference type="InterPro" id="IPR002557">
    <property type="entry name" value="Chitin-bd_dom"/>
</dbReference>
<sequence length="357" mass="40096">MKYSIIIIVSISILVSIIGDHIVHCVYGDGTIIVQNFTSKIVDNDESSTSTSDNDNDNDGTENSETFIGSGGLNSALTSSLMFPQQHQQQQQLQQPQLQQPQLSLSMPFTYQTQTFSDNTTNTDKDRTLIIPAPGSSTGFVCPTPFGRFRYELCEYYYVCFFGYPFLIKCHPAKRFDIRVKMCVSWQQAYCQDVIATIGPPAPIPPGEPPMLPTIIPQQPKPFIMQPIRTRPPPIRRPPNGFFRPPPPPPQQFPHISHIPHIPQIPQYPQYPRPPYIPTMSGIPNGMPAMPMIPQLPTVSGVPMLPGIMKDQHQPIMGDMNNNNQQMEFPMNNQIFNGNNQCPPPSSSNRWITIIIH</sequence>
<feature type="chain" id="PRO_5038372991" description="Chitin-binding type-2 domain-containing protein" evidence="2">
    <location>
        <begin position="20"/>
        <end position="357"/>
    </location>
</feature>
<feature type="signal peptide" evidence="2">
    <location>
        <begin position="1"/>
        <end position="19"/>
    </location>
</feature>
<evidence type="ECO:0000256" key="1">
    <source>
        <dbReference type="SAM" id="MobiDB-lite"/>
    </source>
</evidence>
<protein>
    <recommendedName>
        <fullName evidence="3">Chitin-binding type-2 domain-containing protein</fullName>
    </recommendedName>
</protein>
<dbReference type="EMBL" id="SDOV01000008">
    <property type="protein sequence ID" value="KAH7638160.1"/>
    <property type="molecule type" value="Genomic_DNA"/>
</dbReference>
<organism evidence="4">
    <name type="scientific">Dermatophagoides farinae</name>
    <name type="common">American house dust mite</name>
    <dbReference type="NCBI Taxonomy" id="6954"/>
    <lineage>
        <taxon>Eukaryota</taxon>
        <taxon>Metazoa</taxon>
        <taxon>Ecdysozoa</taxon>
        <taxon>Arthropoda</taxon>
        <taxon>Chelicerata</taxon>
        <taxon>Arachnida</taxon>
        <taxon>Acari</taxon>
        <taxon>Acariformes</taxon>
        <taxon>Sarcoptiformes</taxon>
        <taxon>Astigmata</taxon>
        <taxon>Psoroptidia</taxon>
        <taxon>Analgoidea</taxon>
        <taxon>Pyroglyphidae</taxon>
        <taxon>Dermatophagoidinae</taxon>
        <taxon>Dermatophagoides</taxon>
    </lineage>
</organism>
<keyword evidence="2" id="KW-0732">Signal</keyword>
<reference evidence="4" key="2">
    <citation type="journal article" date="2021" name="World Allergy Organ. J.">
        <title>Chromosome-level assembly of Dermatophagoides farinae genome and transcriptome reveals two novel allergens Der f 37 and Der f 39.</title>
        <authorList>
            <person name="Chen J."/>
            <person name="Cai Z."/>
            <person name="Fan D."/>
            <person name="Hu J."/>
            <person name="Hou Y."/>
            <person name="He Y."/>
            <person name="Zhang Z."/>
            <person name="Zhao Z."/>
            <person name="Gao P."/>
            <person name="Hu W."/>
            <person name="Sun J."/>
            <person name="Li J."/>
            <person name="Ji K."/>
        </authorList>
    </citation>
    <scope>NUCLEOTIDE SEQUENCE</scope>
    <source>
        <strain evidence="4">JKM2019</strain>
    </source>
</reference>
<dbReference type="Proteomes" id="UP000828236">
    <property type="component" value="Unassembled WGS sequence"/>
</dbReference>
<dbReference type="GO" id="GO:0008061">
    <property type="term" value="F:chitin binding"/>
    <property type="evidence" value="ECO:0007669"/>
    <property type="project" value="InterPro"/>
</dbReference>
<evidence type="ECO:0000256" key="2">
    <source>
        <dbReference type="SAM" id="SignalP"/>
    </source>
</evidence>
<evidence type="ECO:0000259" key="3">
    <source>
        <dbReference type="PROSITE" id="PS50940"/>
    </source>
</evidence>
<proteinExistence type="predicted"/>
<dbReference type="AlphaFoldDB" id="A0A9D4NRV8"/>
<gene>
    <name evidence="4" type="ORF">HUG17_9265</name>
</gene>